<dbReference type="PANTHER" id="PTHR43317:SF1">
    <property type="entry name" value="THERMOSPERMINE SYNTHASE ACAULIS5"/>
    <property type="match status" value="1"/>
</dbReference>
<dbReference type="CDD" id="cd02440">
    <property type="entry name" value="AdoMet_MTases"/>
    <property type="match status" value="1"/>
</dbReference>
<evidence type="ECO:0000313" key="4">
    <source>
        <dbReference type="Proteomes" id="UP000317722"/>
    </source>
</evidence>
<sequence length="685" mass="74500">MQQEHERELAHDTGPAVAARRLTVPVPGNRVRLVLASALMLFVELALIRWTSSNNLYLVHMTNFVLLASFLGIGLGFLRGRAGHDLFPFGPVLLAVLIAFVLVFPVRTGTGRGGQWQLVGLFDWAPLPRWLSLAVIFVLTAATLMALAQEVARTFSTFEPLEAYRLDVMGSLAGIVTFAALSFLRLPPLGWGLVGAAVFVVLLGRRLRMVRRLPVLALGALVLMLGAESVVGSFQWSPYYKIHTTQLSGGLFRVEVNNTPLQTALPVSDIRRDSPFYLYPYTYAGSRDDVLVIGAGTGNDVAVALAQGAKRVDAVEIDPAIMQLGRDHHPDRPYSDPRVTTHVDDGRAFMERTDRRYDLILLALPDSATIVTGQSALRLENYLFTTQALTQARSLLKPDGTFAMYNYYEPWLLDRYANTVRTVYDAAPCVQLGPSYGPRQQAVLTLRKDASTGGCTTTWTPRTTALEPSVDDRPFPYLGSRTIPSFYLWMLGLVLLASVVAVRSVAGPLRTMRPYADLFFMGTAFLLLETKNVVQFALLFGTTWAVNAAVFAGVLLSVLAAIEVARRVTIGRPILLYAALLAALAAAWLIPQDALLDLSLVPRFLAGVTIAFAPIFIANLLFAVRFKGVGSSTVAFGANLLGAMVGGALEYLALIFGFNALLVVVAALYGLALLTGRRHLVVSST</sequence>
<feature type="transmembrane region" description="Helical" evidence="2">
    <location>
        <begin position="574"/>
        <end position="591"/>
    </location>
</feature>
<keyword evidence="2" id="KW-0472">Membrane</keyword>
<evidence type="ECO:0000256" key="2">
    <source>
        <dbReference type="SAM" id="Phobius"/>
    </source>
</evidence>
<evidence type="ECO:0000256" key="1">
    <source>
        <dbReference type="ARBA" id="ARBA00023115"/>
    </source>
</evidence>
<feature type="transmembrane region" description="Helical" evidence="2">
    <location>
        <begin position="31"/>
        <end position="51"/>
    </location>
</feature>
<keyword evidence="4" id="KW-1185">Reference proteome</keyword>
<dbReference type="Gene3D" id="3.40.50.150">
    <property type="entry name" value="Vaccinia Virus protein VP39"/>
    <property type="match status" value="1"/>
</dbReference>
<accession>A0A502D1N2</accession>
<dbReference type="InterPro" id="IPR029063">
    <property type="entry name" value="SAM-dependent_MTases_sf"/>
</dbReference>
<feature type="transmembrane region" description="Helical" evidence="2">
    <location>
        <begin position="90"/>
        <end position="110"/>
    </location>
</feature>
<proteinExistence type="predicted"/>
<dbReference type="EMBL" id="RCZM01000002">
    <property type="protein sequence ID" value="TPG18289.1"/>
    <property type="molecule type" value="Genomic_DNA"/>
</dbReference>
<comment type="caution">
    <text evidence="3">The sequence shown here is derived from an EMBL/GenBank/DDBJ whole genome shotgun (WGS) entry which is preliminary data.</text>
</comment>
<keyword evidence="1" id="KW-0620">Polyamine biosynthesis</keyword>
<dbReference type="GO" id="GO:0006596">
    <property type="term" value="P:polyamine biosynthetic process"/>
    <property type="evidence" value="ECO:0007669"/>
    <property type="project" value="UniProtKB-KW"/>
</dbReference>
<dbReference type="Proteomes" id="UP000317722">
    <property type="component" value="Unassembled WGS sequence"/>
</dbReference>
<feature type="transmembrane region" description="Helical" evidence="2">
    <location>
        <begin position="603"/>
        <end position="622"/>
    </location>
</feature>
<evidence type="ECO:0000313" key="3">
    <source>
        <dbReference type="EMBL" id="TPG18289.1"/>
    </source>
</evidence>
<keyword evidence="2" id="KW-0812">Transmembrane</keyword>
<feature type="transmembrane region" description="Helical" evidence="2">
    <location>
        <begin position="130"/>
        <end position="152"/>
    </location>
</feature>
<dbReference type="OrthoDB" id="7510320at2"/>
<name>A0A502D1N2_9MICO</name>
<feature type="transmembrane region" description="Helical" evidence="2">
    <location>
        <begin position="629"/>
        <end position="649"/>
    </location>
</feature>
<feature type="transmembrane region" description="Helical" evidence="2">
    <location>
        <begin position="57"/>
        <end position="78"/>
    </location>
</feature>
<organism evidence="3 4">
    <name type="scientific">Pedococcus bigeumensis</name>
    <dbReference type="NCBI Taxonomy" id="433644"/>
    <lineage>
        <taxon>Bacteria</taxon>
        <taxon>Bacillati</taxon>
        <taxon>Actinomycetota</taxon>
        <taxon>Actinomycetes</taxon>
        <taxon>Micrococcales</taxon>
        <taxon>Intrasporangiaceae</taxon>
        <taxon>Pedococcus</taxon>
    </lineage>
</organism>
<dbReference type="RefSeq" id="WP_140738616.1">
    <property type="nucleotide sequence ID" value="NZ_RCZM01000002.1"/>
</dbReference>
<gene>
    <name evidence="3" type="ORF">EAH86_07945</name>
</gene>
<protein>
    <submittedName>
        <fullName evidence="3">Spermidine synthase</fullName>
    </submittedName>
</protein>
<keyword evidence="2" id="KW-1133">Transmembrane helix</keyword>
<feature type="transmembrane region" description="Helical" evidence="2">
    <location>
        <begin position="544"/>
        <end position="562"/>
    </location>
</feature>
<feature type="transmembrane region" description="Helical" evidence="2">
    <location>
        <begin position="518"/>
        <end position="538"/>
    </location>
</feature>
<dbReference type="Pfam" id="PF01564">
    <property type="entry name" value="Spermine_synth"/>
    <property type="match status" value="1"/>
</dbReference>
<feature type="transmembrane region" description="Helical" evidence="2">
    <location>
        <begin position="486"/>
        <end position="506"/>
    </location>
</feature>
<dbReference type="SUPFAM" id="SSF53335">
    <property type="entry name" value="S-adenosyl-L-methionine-dependent methyltransferases"/>
    <property type="match status" value="1"/>
</dbReference>
<feature type="transmembrane region" description="Helical" evidence="2">
    <location>
        <begin position="189"/>
        <end position="204"/>
    </location>
</feature>
<feature type="transmembrane region" description="Helical" evidence="2">
    <location>
        <begin position="216"/>
        <end position="236"/>
    </location>
</feature>
<feature type="transmembrane region" description="Helical" evidence="2">
    <location>
        <begin position="655"/>
        <end position="674"/>
    </location>
</feature>
<feature type="transmembrane region" description="Helical" evidence="2">
    <location>
        <begin position="164"/>
        <end position="183"/>
    </location>
</feature>
<reference evidence="3 4" key="1">
    <citation type="journal article" date="2019" name="Environ. Microbiol.">
        <title>Species interactions and distinct microbial communities in high Arctic permafrost affected cryosols are associated with the CH4 and CO2 gas fluxes.</title>
        <authorList>
            <person name="Altshuler I."/>
            <person name="Hamel J."/>
            <person name="Turney S."/>
            <person name="Magnuson E."/>
            <person name="Levesque R."/>
            <person name="Greer C."/>
            <person name="Whyte L.G."/>
        </authorList>
    </citation>
    <scope>NUCLEOTIDE SEQUENCE [LARGE SCALE GENOMIC DNA]</scope>
    <source>
        <strain evidence="3 4">S9.3A</strain>
    </source>
</reference>
<dbReference type="AlphaFoldDB" id="A0A502D1N2"/>
<dbReference type="PANTHER" id="PTHR43317">
    <property type="entry name" value="THERMOSPERMINE SYNTHASE ACAULIS5"/>
    <property type="match status" value="1"/>
</dbReference>